<dbReference type="Pfam" id="PF13812">
    <property type="entry name" value="PPR_3"/>
    <property type="match status" value="1"/>
</dbReference>
<accession>A0A4Y9YNW7</accession>
<proteinExistence type="predicted"/>
<gene>
    <name evidence="4" type="ORF">EVG20_g6353</name>
</gene>
<reference evidence="4 5" key="1">
    <citation type="submission" date="2019-02" db="EMBL/GenBank/DDBJ databases">
        <title>Genome sequencing of the rare red list fungi Dentipellis fragilis.</title>
        <authorList>
            <person name="Buettner E."/>
            <person name="Kellner H."/>
        </authorList>
    </citation>
    <scope>NUCLEOTIDE SEQUENCE [LARGE SCALE GENOMIC DNA]</scope>
    <source>
        <strain evidence="4 5">DSM 105465</strain>
    </source>
</reference>
<dbReference type="PROSITE" id="PS51375">
    <property type="entry name" value="PPR"/>
    <property type="match status" value="3"/>
</dbReference>
<evidence type="ECO:0000256" key="1">
    <source>
        <dbReference type="ARBA" id="ARBA00022737"/>
    </source>
</evidence>
<feature type="region of interest" description="Disordered" evidence="3">
    <location>
        <begin position="202"/>
        <end position="241"/>
    </location>
</feature>
<dbReference type="Proteomes" id="UP000298327">
    <property type="component" value="Unassembled WGS sequence"/>
</dbReference>
<keyword evidence="5" id="KW-1185">Reference proteome</keyword>
<evidence type="ECO:0000313" key="4">
    <source>
        <dbReference type="EMBL" id="TFY63357.1"/>
    </source>
</evidence>
<dbReference type="PANTHER" id="PTHR47942:SF63">
    <property type="entry name" value="PENTATRICOPEPTIDE REPEAT-CONTAINING PROTEIN"/>
    <property type="match status" value="1"/>
</dbReference>
<feature type="region of interest" description="Disordered" evidence="3">
    <location>
        <begin position="712"/>
        <end position="779"/>
    </location>
</feature>
<feature type="repeat" description="PPR" evidence="2">
    <location>
        <begin position="1018"/>
        <end position="1048"/>
    </location>
</feature>
<feature type="compositionally biased region" description="Low complexity" evidence="3">
    <location>
        <begin position="728"/>
        <end position="740"/>
    </location>
</feature>
<dbReference type="STRING" id="205917.A0A4Y9YNW7"/>
<feature type="region of interest" description="Disordered" evidence="3">
    <location>
        <begin position="313"/>
        <end position="337"/>
    </location>
</feature>
<sequence>MRVKIQASPPLPEIKAWFSLSNLSPSSSVALLKHELCKTLSTLRESGVHGRDLILLLDDFELLGETSIDIIKDGDMICLQMRTVLPKRKAAREASPSRKKVRLYEQGAGHQPIARLVKATSSGRKTLPPVLPSKRLSPGSSSSSDTSSEETSTSEESSSDSSSESSTSSSSSTDSDSDSALHLAALRKPVRTVPKPAAVQVTSVQHIPPGFGKPQTQSRNLRRRKKRQYEREAPPAVLSSKASAVNATPLGEAGTSRVATLHSAAGVDEAAEPAIAMMALSNKNKRKGFKTRHGWPDSSANIVVPPLAFAASSVPSPTKQPRLVPPSEKQENGTLPPNIFVTSVDVEAGLWRSKRGKGKRKADADFYYDDSAQPHESRGFTSTQREQDADIELPYDEVDPHTEEVPDWDGIDTRWESFTKVTETASLVPGTLVGWKELGIHPVTLTPEKVLSLARITSIDGTEVKVRLLVRPGANAMVFGGLQDAGGEVEGEEETFGTSDVLDMDWRVPRLDAQDVVARQTVLSSAHLSVPQGLPSFSTPTRDDPFLYPTSPNHLLHHTARAAAAAQTQAGQTLRNVLGLQSSGSQSANGLTSWNAAGSSSWGSGHAGAGGAKYHTGSRFYSGYTGPGRAITQANASTADPEAAETDEDEPTPKFKSTSSAKKSRVRSHSLSVGSHGRPDPRENVGVLEAIKLYARSRHAFAGSHLLEAAQPSSEVAANGNPPRLTRRNSTSSTDSISASGDHIPDISPAPVTLAFGSVDPAAPQSTSPPNLASSHGPSTSLFNELRLARDKADPSLVRVALNKLQSIDQQATVSDWNMAMDALVAIRAPGEPVTEILNVYNNMVKLSIFPNTETYSLLIQLLTDREHEVHSAVSLLQRRIERRKQLGVTNSPESFADEQRIAGLQAENNFASALSLFYAASALPQSRRLPYHSYSSLLRVCSLNGNLDAAIRIFADIEKRIGDKGMPASIYGNLLAVYSSISDIEGAKVVFNEFRRVCAASKIAWADDKLDMARRGHIITWDRMIEAYFQNGDAASALELLEQMLDTPNGTNFGVKDIPCPAQSTYTQIIMGFLRIGDTTSAISWLERLVEQGHAVETIWTPTVVPPRPHRELFVSVLNKLAFPDTVHQLNRVYKLMSQVYHDTYGRPMHWKLRSMVYEVNVKHLQNNSVDSQEALATLEFLTGQVLGPREFWDANLREFGGYPEIATLVDLYAKYGAPHQAVQLIEGTPKRSRAIEPSQSVDFITLAEISGLVETLSSALLFDNGVARVIPLPVLLRLMSYWQKHSVPLSASFADAVTRAYDAEKLEHGLPSELSSEEWTEVAVATSLHGQLLQLPVSEVVQRNQGFLSDLAQVQFNLADLPALVSESLLRPILEKEGFDATKRFLGELGPSFEALLSATTDTTVVDASLDASADAPTTARFEIDTYQSRFVDDYTNYPDPSAALEAFSRFQSGAQLGLYPNPEVIARLMDALGRVKEMEKVFVLYDASQNVLGCLEHDKEAQAYSWAKIENAMLLAYAHNGDGVHADMHRIRLLESGATPNSDAYGALIQSVKETTDDTSRAMAYFEESQMRGVKANIYVYNTIISKLAKARKADLAIDFFRRMKTDGIMPTSVTYGALIAACCRVGDAQSAETLFEEMASQPNFKPRVPPYNTMMQFYVQTKPNRPRFLHYFQAMKKANIRPTAHTYKLLIDAYGTIEPVQFKNVEETFAQLVGDKSVTVQGSHWAAMINAYGCVAKNLEKAASIFDSIATHATTLSNSRPLPDAITYEAMINVLVTLRRTDLIPHYIERLQKSGIHMTAYIANLLIRGHAASGDIEKARAVFENLSDPPVGVAAPNNHAPHDGSVESRSVSPDDPIFREPSTWEAMVRAELGNGNRNEALALLDRVLARQYPESIYNRISGIMLDDAVSPWPSESASSGASSP</sequence>
<feature type="region of interest" description="Disordered" evidence="3">
    <location>
        <begin position="362"/>
        <end position="386"/>
    </location>
</feature>
<feature type="region of interest" description="Disordered" evidence="3">
    <location>
        <begin position="119"/>
        <end position="179"/>
    </location>
</feature>
<feature type="compositionally biased region" description="Polar residues" evidence="3">
    <location>
        <begin position="764"/>
        <end position="779"/>
    </location>
</feature>
<feature type="compositionally biased region" description="Low complexity" evidence="3">
    <location>
        <begin position="140"/>
        <end position="174"/>
    </location>
</feature>
<evidence type="ECO:0000256" key="3">
    <source>
        <dbReference type="SAM" id="MobiDB-lite"/>
    </source>
</evidence>
<dbReference type="InterPro" id="IPR011990">
    <property type="entry name" value="TPR-like_helical_dom_sf"/>
</dbReference>
<feature type="repeat" description="PPR" evidence="2">
    <location>
        <begin position="1580"/>
        <end position="1614"/>
    </location>
</feature>
<comment type="caution">
    <text evidence="4">The sequence shown here is derived from an EMBL/GenBank/DDBJ whole genome shotgun (WGS) entry which is preliminary data.</text>
</comment>
<feature type="region of interest" description="Disordered" evidence="3">
    <location>
        <begin position="634"/>
        <end position="683"/>
    </location>
</feature>
<dbReference type="InterPro" id="IPR002885">
    <property type="entry name" value="PPR_rpt"/>
</dbReference>
<dbReference type="Gene3D" id="1.25.40.10">
    <property type="entry name" value="Tetratricopeptide repeat domain"/>
    <property type="match status" value="4"/>
</dbReference>
<dbReference type="EMBL" id="SEOQ01000420">
    <property type="protein sequence ID" value="TFY63357.1"/>
    <property type="molecule type" value="Genomic_DNA"/>
</dbReference>
<dbReference type="Pfam" id="PF13041">
    <property type="entry name" value="PPR_2"/>
    <property type="match status" value="1"/>
</dbReference>
<organism evidence="4 5">
    <name type="scientific">Dentipellis fragilis</name>
    <dbReference type="NCBI Taxonomy" id="205917"/>
    <lineage>
        <taxon>Eukaryota</taxon>
        <taxon>Fungi</taxon>
        <taxon>Dikarya</taxon>
        <taxon>Basidiomycota</taxon>
        <taxon>Agaricomycotina</taxon>
        <taxon>Agaricomycetes</taxon>
        <taxon>Russulales</taxon>
        <taxon>Hericiaceae</taxon>
        <taxon>Dentipellis</taxon>
    </lineage>
</organism>
<dbReference type="OrthoDB" id="411857at2759"/>
<feature type="region of interest" description="Disordered" evidence="3">
    <location>
        <begin position="1838"/>
        <end position="1861"/>
    </location>
</feature>
<evidence type="ECO:0000256" key="2">
    <source>
        <dbReference type="PROSITE-ProRule" id="PRU00708"/>
    </source>
</evidence>
<keyword evidence="1" id="KW-0677">Repeat</keyword>
<dbReference type="Pfam" id="PF01535">
    <property type="entry name" value="PPR"/>
    <property type="match status" value="4"/>
</dbReference>
<dbReference type="PANTHER" id="PTHR47942">
    <property type="entry name" value="TETRATRICOPEPTIDE REPEAT (TPR)-LIKE SUPERFAMILY PROTEIN-RELATED"/>
    <property type="match status" value="1"/>
</dbReference>
<evidence type="ECO:0000313" key="5">
    <source>
        <dbReference type="Proteomes" id="UP000298327"/>
    </source>
</evidence>
<feature type="repeat" description="PPR" evidence="2">
    <location>
        <begin position="1615"/>
        <end position="1645"/>
    </location>
</feature>
<dbReference type="NCBIfam" id="TIGR00756">
    <property type="entry name" value="PPR"/>
    <property type="match status" value="2"/>
</dbReference>
<evidence type="ECO:0008006" key="6">
    <source>
        <dbReference type="Google" id="ProtNLM"/>
    </source>
</evidence>
<dbReference type="InterPro" id="IPR051222">
    <property type="entry name" value="PPR/CCM1_RNA-binding"/>
</dbReference>
<name>A0A4Y9YNW7_9AGAM</name>
<protein>
    <recommendedName>
        <fullName evidence="6">Pentacotripeptide-repeat region of PRORP domain-containing protein</fullName>
    </recommendedName>
</protein>